<feature type="compositionally biased region" description="Basic and acidic residues" evidence="2">
    <location>
        <begin position="302"/>
        <end position="317"/>
    </location>
</feature>
<feature type="domain" description="THUMP" evidence="3">
    <location>
        <begin position="179"/>
        <end position="274"/>
    </location>
</feature>
<dbReference type="InterPro" id="IPR040183">
    <property type="entry name" value="THUMPD1-like"/>
</dbReference>
<dbReference type="Pfam" id="PF02926">
    <property type="entry name" value="THUMP"/>
    <property type="match status" value="1"/>
</dbReference>
<dbReference type="GO" id="GO:0006400">
    <property type="term" value="P:tRNA modification"/>
    <property type="evidence" value="ECO:0007669"/>
    <property type="project" value="InterPro"/>
</dbReference>
<dbReference type="EMBL" id="CP089274">
    <property type="protein sequence ID" value="USP73335.1"/>
    <property type="molecule type" value="Genomic_DNA"/>
</dbReference>
<dbReference type="SUPFAM" id="SSF143437">
    <property type="entry name" value="THUMP domain-like"/>
    <property type="match status" value="1"/>
</dbReference>
<keyword evidence="1" id="KW-0694">RNA-binding</keyword>
<feature type="region of interest" description="Disordered" evidence="2">
    <location>
        <begin position="291"/>
        <end position="317"/>
    </location>
</feature>
<dbReference type="Proteomes" id="UP001056012">
    <property type="component" value="Chromosome 1"/>
</dbReference>
<evidence type="ECO:0000256" key="1">
    <source>
        <dbReference type="PROSITE-ProRule" id="PRU00529"/>
    </source>
</evidence>
<proteinExistence type="predicted"/>
<evidence type="ECO:0000256" key="2">
    <source>
        <dbReference type="SAM" id="MobiDB-lite"/>
    </source>
</evidence>
<gene>
    <name evidence="4" type="ORF">yc1106_00609</name>
</gene>
<dbReference type="PROSITE" id="PS51165">
    <property type="entry name" value="THUMP"/>
    <property type="match status" value="1"/>
</dbReference>
<feature type="region of interest" description="Disordered" evidence="2">
    <location>
        <begin position="1"/>
        <end position="46"/>
    </location>
</feature>
<accession>A0A9Q8Z0K4</accession>
<dbReference type="InterPro" id="IPR004114">
    <property type="entry name" value="THUMP_dom"/>
</dbReference>
<sequence length="317" mass="34717">MDEGRDAGARKRKAESGGEMQRGGGKRAKGKKNWDMPRRDNSRRAIQAGDAGIWATCAMKKEAKSVVDLRDLFQEARQVLYSTVTYASKLYGTTESTATAADSDSDSEGGDIEAEINKELAEISQPATKPLFTPVKLDTQCCKSTVPRALLPVLTPAVAFFRTRQPLEPVSFVHKICQDIADGAQPRNLSYVKRLTPITATEKATQQGLENVARQVLAPHFHGPDKSEKSFKRDEVIKTVAAAVGPGHKVDLKDYDLLIIVEIYQNIVGMSVVGPDYEKLKRFNIQELRQPASSVAPEIAEDVNKATESKLGSKTDS</sequence>
<dbReference type="PANTHER" id="PTHR13452:SF10">
    <property type="entry name" value="THUMP DOMAIN-CONTAINING PROTEIN 1"/>
    <property type="match status" value="1"/>
</dbReference>
<dbReference type="AlphaFoldDB" id="A0A9Q8Z0K4"/>
<evidence type="ECO:0000313" key="4">
    <source>
        <dbReference type="EMBL" id="USP73335.1"/>
    </source>
</evidence>
<feature type="compositionally biased region" description="Basic and acidic residues" evidence="2">
    <location>
        <begin position="32"/>
        <end position="43"/>
    </location>
</feature>
<dbReference type="VEuPathDB" id="FungiDB:yc1106_00609"/>
<name>A0A9Q8Z0K4_CURCL</name>
<keyword evidence="5" id="KW-1185">Reference proteome</keyword>
<dbReference type="Gene3D" id="3.30.2300.10">
    <property type="entry name" value="THUMP superfamily"/>
    <property type="match status" value="1"/>
</dbReference>
<dbReference type="OrthoDB" id="367221at2759"/>
<protein>
    <submittedName>
        <fullName evidence="4">tRNA acetyltransferase TAN1</fullName>
    </submittedName>
</protein>
<dbReference type="PANTHER" id="PTHR13452">
    <property type="entry name" value="THUMP DOMAIN CONTAINING PROTEIN 1-RELATED"/>
    <property type="match status" value="1"/>
</dbReference>
<dbReference type="GO" id="GO:0003723">
    <property type="term" value="F:RNA binding"/>
    <property type="evidence" value="ECO:0007669"/>
    <property type="project" value="UniProtKB-UniRule"/>
</dbReference>
<dbReference type="CDD" id="cd11717">
    <property type="entry name" value="THUMP_THUMPD1_like"/>
    <property type="match status" value="1"/>
</dbReference>
<organism evidence="4 5">
    <name type="scientific">Curvularia clavata</name>
    <dbReference type="NCBI Taxonomy" id="95742"/>
    <lineage>
        <taxon>Eukaryota</taxon>
        <taxon>Fungi</taxon>
        <taxon>Dikarya</taxon>
        <taxon>Ascomycota</taxon>
        <taxon>Pezizomycotina</taxon>
        <taxon>Dothideomycetes</taxon>
        <taxon>Pleosporomycetidae</taxon>
        <taxon>Pleosporales</taxon>
        <taxon>Pleosporineae</taxon>
        <taxon>Pleosporaceae</taxon>
        <taxon>Curvularia</taxon>
    </lineage>
</organism>
<evidence type="ECO:0000313" key="5">
    <source>
        <dbReference type="Proteomes" id="UP001056012"/>
    </source>
</evidence>
<evidence type="ECO:0000259" key="3">
    <source>
        <dbReference type="PROSITE" id="PS51165"/>
    </source>
</evidence>
<reference evidence="4" key="1">
    <citation type="submission" date="2021-12" db="EMBL/GenBank/DDBJ databases">
        <title>Curvularia clavata genome.</title>
        <authorList>
            <person name="Cao Y."/>
        </authorList>
    </citation>
    <scope>NUCLEOTIDE SEQUENCE</scope>
    <source>
        <strain evidence="4">Yc1106</strain>
    </source>
</reference>